<proteinExistence type="predicted"/>
<dbReference type="EMBL" id="MU971457">
    <property type="protein sequence ID" value="KAK9234669.1"/>
    <property type="molecule type" value="Genomic_DNA"/>
</dbReference>
<sequence length="274" mass="30735">MPAKSKRQIAGANNSAMRYQQAVDNNDDNFTEDFNCVSFDDPVTAPLPNSSSLKYFEGAGALLSRTYGGDSKRTQSRKYRVRAPKGNKLITVYIGYRGLKPEAIKKVYRVSNGEEPSVFDADTLDKAVAAVENSVTDPRLATDDSDCHSYKRPSHAEYTAIIDSACGYLSDKRLMEFEKIQVRAIIAYFQGLRAGQSKREISTTISSVSFLRGPYMARVIRNWGKHFQTMRTLPPGAQLGRGRKIKSLLADQDVAAECQHFSDHFRLHRDLFFV</sequence>
<protein>
    <submittedName>
        <fullName evidence="1">Uncharacterized protein</fullName>
    </submittedName>
</protein>
<comment type="caution">
    <text evidence="1">The sequence shown here is derived from an EMBL/GenBank/DDBJ whole genome shotgun (WGS) entry which is preliminary data.</text>
</comment>
<dbReference type="Proteomes" id="UP001433508">
    <property type="component" value="Unassembled WGS sequence"/>
</dbReference>
<name>A0ACC3STF4_LIPKO</name>
<organism evidence="1 2">
    <name type="scientific">Lipomyces kononenkoae</name>
    <name type="common">Yeast</name>
    <dbReference type="NCBI Taxonomy" id="34357"/>
    <lineage>
        <taxon>Eukaryota</taxon>
        <taxon>Fungi</taxon>
        <taxon>Dikarya</taxon>
        <taxon>Ascomycota</taxon>
        <taxon>Saccharomycotina</taxon>
        <taxon>Lipomycetes</taxon>
        <taxon>Lipomycetales</taxon>
        <taxon>Lipomycetaceae</taxon>
        <taxon>Lipomyces</taxon>
    </lineage>
</organism>
<gene>
    <name evidence="1" type="ORF">V1525DRAFT_459217</name>
</gene>
<evidence type="ECO:0000313" key="1">
    <source>
        <dbReference type="EMBL" id="KAK9234669.1"/>
    </source>
</evidence>
<reference evidence="2" key="1">
    <citation type="journal article" date="2024" name="Front. Bioeng. Biotechnol.">
        <title>Genome-scale model development and genomic sequencing of the oleaginous clade Lipomyces.</title>
        <authorList>
            <person name="Czajka J.J."/>
            <person name="Han Y."/>
            <person name="Kim J."/>
            <person name="Mondo S.J."/>
            <person name="Hofstad B.A."/>
            <person name="Robles A."/>
            <person name="Haridas S."/>
            <person name="Riley R."/>
            <person name="LaButti K."/>
            <person name="Pangilinan J."/>
            <person name="Andreopoulos W."/>
            <person name="Lipzen A."/>
            <person name="Yan J."/>
            <person name="Wang M."/>
            <person name="Ng V."/>
            <person name="Grigoriev I.V."/>
            <person name="Spatafora J.W."/>
            <person name="Magnuson J.K."/>
            <person name="Baker S.E."/>
            <person name="Pomraning K.R."/>
        </authorList>
    </citation>
    <scope>NUCLEOTIDE SEQUENCE [LARGE SCALE GENOMIC DNA]</scope>
    <source>
        <strain evidence="2">CBS 7786</strain>
    </source>
</reference>
<evidence type="ECO:0000313" key="2">
    <source>
        <dbReference type="Proteomes" id="UP001433508"/>
    </source>
</evidence>
<accession>A0ACC3STF4</accession>
<keyword evidence="2" id="KW-1185">Reference proteome</keyword>